<dbReference type="Proteomes" id="UP000295096">
    <property type="component" value="Unassembled WGS sequence"/>
</dbReference>
<reference evidence="2 3" key="1">
    <citation type="journal article" date="2016" name="J. Microbiol.">
        <title>Dankookia rubra gen. nov., sp. nov., an alphaproteobacterium isolated from sediment of a shallow stream.</title>
        <authorList>
            <person name="Kim W.H."/>
            <person name="Kim D.H."/>
            <person name="Kang K."/>
            <person name="Ahn T.Y."/>
        </authorList>
    </citation>
    <scope>NUCLEOTIDE SEQUENCE [LARGE SCALE GENOMIC DNA]</scope>
    <source>
        <strain evidence="2 3">JCM30602</strain>
    </source>
</reference>
<feature type="region of interest" description="Disordered" evidence="1">
    <location>
        <begin position="35"/>
        <end position="64"/>
    </location>
</feature>
<protein>
    <submittedName>
        <fullName evidence="2">Uncharacterized protein</fullName>
    </submittedName>
</protein>
<organism evidence="2 3">
    <name type="scientific">Dankookia rubra</name>
    <dbReference type="NCBI Taxonomy" id="1442381"/>
    <lineage>
        <taxon>Bacteria</taxon>
        <taxon>Pseudomonadati</taxon>
        <taxon>Pseudomonadota</taxon>
        <taxon>Alphaproteobacteria</taxon>
        <taxon>Acetobacterales</taxon>
        <taxon>Roseomonadaceae</taxon>
        <taxon>Dankookia</taxon>
    </lineage>
</organism>
<evidence type="ECO:0000256" key="1">
    <source>
        <dbReference type="SAM" id="MobiDB-lite"/>
    </source>
</evidence>
<name>A0A4R5Q7I5_9PROT</name>
<accession>A0A4R5Q7I5</accession>
<keyword evidence="3" id="KW-1185">Reference proteome</keyword>
<feature type="compositionally biased region" description="Basic residues" evidence="1">
    <location>
        <begin position="43"/>
        <end position="57"/>
    </location>
</feature>
<dbReference type="OrthoDB" id="9928710at2"/>
<proteinExistence type="predicted"/>
<dbReference type="EMBL" id="SMSJ01000140">
    <property type="protein sequence ID" value="TDH58231.1"/>
    <property type="molecule type" value="Genomic_DNA"/>
</dbReference>
<comment type="caution">
    <text evidence="2">The sequence shown here is derived from an EMBL/GenBank/DDBJ whole genome shotgun (WGS) entry which is preliminary data.</text>
</comment>
<gene>
    <name evidence="2" type="ORF">E2C06_33630</name>
</gene>
<dbReference type="AlphaFoldDB" id="A0A4R5Q7I5"/>
<evidence type="ECO:0000313" key="2">
    <source>
        <dbReference type="EMBL" id="TDH58231.1"/>
    </source>
</evidence>
<evidence type="ECO:0000313" key="3">
    <source>
        <dbReference type="Proteomes" id="UP000295096"/>
    </source>
</evidence>
<sequence>MMAISDLVNSAVGKPVAAAARLARRALERITPIAEDQATAAPRKSKGWRRHMRKAKARERGTKG</sequence>
<dbReference type="RefSeq" id="WP_133292921.1">
    <property type="nucleotide sequence ID" value="NZ_SMSJ01000140.1"/>
</dbReference>